<evidence type="ECO:0000313" key="4">
    <source>
        <dbReference type="EMBL" id="KAK8130551.1"/>
    </source>
</evidence>
<dbReference type="PROSITE" id="PS50157">
    <property type="entry name" value="ZINC_FINGER_C2H2_2"/>
    <property type="match status" value="1"/>
</dbReference>
<name>A0AAW0R9V2_9PEZI</name>
<dbReference type="InterPro" id="IPR013087">
    <property type="entry name" value="Znf_C2H2_type"/>
</dbReference>
<feature type="region of interest" description="Disordered" evidence="2">
    <location>
        <begin position="1"/>
        <end position="33"/>
    </location>
</feature>
<keyword evidence="1" id="KW-0863">Zinc-finger</keyword>
<dbReference type="EMBL" id="JAQQWP010000002">
    <property type="protein sequence ID" value="KAK8130551.1"/>
    <property type="molecule type" value="Genomic_DNA"/>
</dbReference>
<dbReference type="AlphaFoldDB" id="A0AAW0R9V2"/>
<organism evidence="4 5">
    <name type="scientific">Apiospora kogelbergensis</name>
    <dbReference type="NCBI Taxonomy" id="1337665"/>
    <lineage>
        <taxon>Eukaryota</taxon>
        <taxon>Fungi</taxon>
        <taxon>Dikarya</taxon>
        <taxon>Ascomycota</taxon>
        <taxon>Pezizomycotina</taxon>
        <taxon>Sordariomycetes</taxon>
        <taxon>Xylariomycetidae</taxon>
        <taxon>Amphisphaeriales</taxon>
        <taxon>Apiosporaceae</taxon>
        <taxon>Apiospora</taxon>
    </lineage>
</organism>
<dbReference type="SMART" id="SM00355">
    <property type="entry name" value="ZnF_C2H2"/>
    <property type="match status" value="2"/>
</dbReference>
<keyword evidence="5" id="KW-1185">Reference proteome</keyword>
<keyword evidence="1" id="KW-0862">Zinc</keyword>
<comment type="caution">
    <text evidence="4">The sequence shown here is derived from an EMBL/GenBank/DDBJ whole genome shotgun (WGS) entry which is preliminary data.</text>
</comment>
<proteinExistence type="predicted"/>
<evidence type="ECO:0000259" key="3">
    <source>
        <dbReference type="PROSITE" id="PS50157"/>
    </source>
</evidence>
<dbReference type="Gene3D" id="3.30.160.60">
    <property type="entry name" value="Classic Zinc Finger"/>
    <property type="match status" value="1"/>
</dbReference>
<evidence type="ECO:0000256" key="1">
    <source>
        <dbReference type="PROSITE-ProRule" id="PRU00042"/>
    </source>
</evidence>
<feature type="domain" description="C2H2-type" evidence="3">
    <location>
        <begin position="218"/>
        <end position="246"/>
    </location>
</feature>
<evidence type="ECO:0000256" key="2">
    <source>
        <dbReference type="SAM" id="MobiDB-lite"/>
    </source>
</evidence>
<keyword evidence="1" id="KW-0479">Metal-binding</keyword>
<dbReference type="PROSITE" id="PS00028">
    <property type="entry name" value="ZINC_FINGER_C2H2_1"/>
    <property type="match status" value="1"/>
</dbReference>
<evidence type="ECO:0000313" key="5">
    <source>
        <dbReference type="Proteomes" id="UP001392437"/>
    </source>
</evidence>
<reference evidence="4 5" key="1">
    <citation type="submission" date="2023-01" db="EMBL/GenBank/DDBJ databases">
        <title>Analysis of 21 Apiospora genomes using comparative genomics revels a genus with tremendous synthesis potential of carbohydrate active enzymes and secondary metabolites.</title>
        <authorList>
            <person name="Sorensen T."/>
        </authorList>
    </citation>
    <scope>NUCLEOTIDE SEQUENCE [LARGE SCALE GENOMIC DNA]</scope>
    <source>
        <strain evidence="4 5">CBS 117206</strain>
    </source>
</reference>
<protein>
    <recommendedName>
        <fullName evidence="3">C2H2-type domain-containing protein</fullName>
    </recommendedName>
</protein>
<gene>
    <name evidence="4" type="ORF">PG999_002931</name>
</gene>
<dbReference type="Proteomes" id="UP001392437">
    <property type="component" value="Unassembled WGS sequence"/>
</dbReference>
<sequence length="252" mass="28268">MEFKLHAPNAPTVNGNQDSNNIGQQHTHHGPSTGLSMSGFLPMVLALFDDQQETPYPPTFTNTASILSDIPDQIQSPTVPANNLWPPLPTSWFDELKNLVLQLLVLVEQPMDLEPEHSEPRQYADRTWDSLSAAHDSLKAWQESKLPVYEVIDPATGNAGQFPPTPIAPVTFHGGQQILDLEQDNLPANYCKSCKKIINTQFNRHMRQVHPGPDTILYQCSKCNARFPRLDNFKRHAKHSDHNSTPVLRKGL</sequence>
<dbReference type="GO" id="GO:0008270">
    <property type="term" value="F:zinc ion binding"/>
    <property type="evidence" value="ECO:0007669"/>
    <property type="project" value="UniProtKB-KW"/>
</dbReference>
<accession>A0AAW0R9V2</accession>
<feature type="compositionally biased region" description="Polar residues" evidence="2">
    <location>
        <begin position="11"/>
        <end position="25"/>
    </location>
</feature>